<organism evidence="3 4">
    <name type="scientific">Triparma laevis f. longispina</name>
    <dbReference type="NCBI Taxonomy" id="1714387"/>
    <lineage>
        <taxon>Eukaryota</taxon>
        <taxon>Sar</taxon>
        <taxon>Stramenopiles</taxon>
        <taxon>Ochrophyta</taxon>
        <taxon>Bolidophyceae</taxon>
        <taxon>Parmales</taxon>
        <taxon>Triparmaceae</taxon>
        <taxon>Triparma</taxon>
    </lineage>
</organism>
<keyword evidence="2" id="KW-1133">Transmembrane helix</keyword>
<keyword evidence="2" id="KW-0812">Transmembrane</keyword>
<feature type="compositionally biased region" description="Acidic residues" evidence="1">
    <location>
        <begin position="330"/>
        <end position="339"/>
    </location>
</feature>
<dbReference type="EMBL" id="BRXW01000426">
    <property type="protein sequence ID" value="GMH53680.1"/>
    <property type="molecule type" value="Genomic_DNA"/>
</dbReference>
<feature type="transmembrane region" description="Helical" evidence="2">
    <location>
        <begin position="223"/>
        <end position="247"/>
    </location>
</feature>
<proteinExistence type="predicted"/>
<dbReference type="Proteomes" id="UP001165122">
    <property type="component" value="Unassembled WGS sequence"/>
</dbReference>
<feature type="transmembrane region" description="Helical" evidence="2">
    <location>
        <begin position="105"/>
        <end position="123"/>
    </location>
</feature>
<dbReference type="AlphaFoldDB" id="A0A9W6ZPI7"/>
<feature type="transmembrane region" description="Helical" evidence="2">
    <location>
        <begin position="253"/>
        <end position="274"/>
    </location>
</feature>
<evidence type="ECO:0000256" key="2">
    <source>
        <dbReference type="SAM" id="Phobius"/>
    </source>
</evidence>
<keyword evidence="2" id="KW-0472">Membrane</keyword>
<feature type="compositionally biased region" description="Low complexity" evidence="1">
    <location>
        <begin position="345"/>
        <end position="358"/>
    </location>
</feature>
<comment type="caution">
    <text evidence="3">The sequence shown here is derived from an EMBL/GenBank/DDBJ whole genome shotgun (WGS) entry which is preliminary data.</text>
</comment>
<evidence type="ECO:0000256" key="1">
    <source>
        <dbReference type="SAM" id="MobiDB-lite"/>
    </source>
</evidence>
<protein>
    <submittedName>
        <fullName evidence="3">Uncharacterized protein</fullName>
    </submittedName>
</protein>
<keyword evidence="4" id="KW-1185">Reference proteome</keyword>
<sequence length="380" mass="42929">MEDPEAYQIDEKSEQEKGLHYLSAFCNNYTPASLFHESKAISFQVTHFFYLRHVRKRPYLSFRTSKVYGDTLNDTKVLTIRVLCATPMCFTALQALGMVSKNDEALSVLGHIFASLVLLGMLCSMKRLLFDVTDYLEEVVRDSLNELRASVDHERDFDLSRVRTNSSIDEKGVSDKIEAMMHTKNAIKRWELERTLNRDLMTEEERTRWEFNANHKHPSMLRIFGLVIACVCGVVFIGFGSFCVIIHSASNNWAQWLWFSTAMLGGVLVDAYAVQCLSGEGGDIVFSYLRGFFRSTSRPAGGEEVVEVEVKDEENPVEVVTSPAHVDDVKTEEDEEIELPEIRTQAVSARSVGSGSSQKTVTGQQRKKALALKNKKETKV</sequence>
<name>A0A9W6ZPI7_9STRA</name>
<accession>A0A9W6ZPI7</accession>
<feature type="region of interest" description="Disordered" evidence="1">
    <location>
        <begin position="330"/>
        <end position="380"/>
    </location>
</feature>
<evidence type="ECO:0000313" key="4">
    <source>
        <dbReference type="Proteomes" id="UP001165122"/>
    </source>
</evidence>
<evidence type="ECO:0000313" key="3">
    <source>
        <dbReference type="EMBL" id="GMH53680.1"/>
    </source>
</evidence>
<gene>
    <name evidence="3" type="ORF">TrLO_g14327</name>
</gene>
<feature type="transmembrane region" description="Helical" evidence="2">
    <location>
        <begin position="78"/>
        <end position="99"/>
    </location>
</feature>
<reference evidence="4" key="1">
    <citation type="journal article" date="2023" name="Commun. Biol.">
        <title>Genome analysis of Parmales, the sister group of diatoms, reveals the evolutionary specialization of diatoms from phago-mixotrophs to photoautotrophs.</title>
        <authorList>
            <person name="Ban H."/>
            <person name="Sato S."/>
            <person name="Yoshikawa S."/>
            <person name="Yamada K."/>
            <person name="Nakamura Y."/>
            <person name="Ichinomiya M."/>
            <person name="Sato N."/>
            <person name="Blanc-Mathieu R."/>
            <person name="Endo H."/>
            <person name="Kuwata A."/>
            <person name="Ogata H."/>
        </authorList>
    </citation>
    <scope>NUCLEOTIDE SEQUENCE [LARGE SCALE GENOMIC DNA]</scope>
    <source>
        <strain evidence="4">NIES 3700</strain>
    </source>
</reference>